<dbReference type="Gene3D" id="2.130.10.30">
    <property type="entry name" value="Regulator of chromosome condensation 1/beta-lactamase-inhibitor protein II"/>
    <property type="match status" value="1"/>
</dbReference>
<accession>A0A0W8FRP7</accession>
<organism evidence="1">
    <name type="scientific">hydrocarbon metagenome</name>
    <dbReference type="NCBI Taxonomy" id="938273"/>
    <lineage>
        <taxon>unclassified sequences</taxon>
        <taxon>metagenomes</taxon>
        <taxon>ecological metagenomes</taxon>
    </lineage>
</organism>
<sequence length="887" mass="99819">MTVRANNILKRFFVLMILISVFTSTNIMALEIETHKEINKSIAKNSFSYAANGNLFSFSLDDYLKNQLDMREGKDTKINNKKIFEIIGDGGEFEDNPPECINLLQRPRNHFHNPIDNSGYNSLLLSGLSAVDWINQPTHIQDCGWYSWNDVRSYFYYALKGQDKATRDYYFAETFRGLGQLMHLVQDMSVPEHTRNDGHIFFNYEKWVNRAANRNRITTQYSINIKYFTFDSAYPLNVENLFDTQQYDGTNPDITYNNNVGLSEYTNANFFGRDTIFKNFPYPALAQTELDSSGSYLIKKGHGETNGAGERIEHLACTTGKLFYKYLPASLKSWALKLDDTVYEEYASKLMPRAIGYSSQLLQYFFRGKLEAELGEVNGTLRTLKIKNVSNETIVGGNVYNRFELYYDNTSDVRTLLTSAQANTLAPGDEQTINFNMPNQEVKSFMLVYQGQLGNEPNAVIPLYIDKGGPVWVAGKNIFGCLGTGEDYKLINKPIPYQEVKNETITWTQEFELGLAANGDEWWAIWNAKANYNLAHYQELIASGCRQISYELADTIQLEYWTDWNGVAYVGICPNPAPNEWGTGDRPESHYYLYSGVQATSPFIEYIYKYTFNRPYGVTKYNNNYSISWPAVSAYKSINSPPNGKWASIVEGTSFIIDSSGNMYCAGGNIYGQLGIGEATGWKYIDTSTGGFIEGSGEAEITSDPQILPNYYSKTFIPVPGSWKMVSTDGKTTLALDSNGKLWVAGKGYTSTFTKYSDDVWLALFMGLYLIRETENSYEFYTIVEGGTFSLYTSMTKAEWDSNYPGLTPENCAAAMQGGGRTFIGGDYVDKTHGFNKPVGTLWLWNAESSSLAQLMPGTTWIFTAGYPKYAGPVIDNGGTIAIKATP</sequence>
<comment type="caution">
    <text evidence="1">The sequence shown here is derived from an EMBL/GenBank/DDBJ whole genome shotgun (WGS) entry which is preliminary data.</text>
</comment>
<dbReference type="SUPFAM" id="SSF48537">
    <property type="entry name" value="Phospholipase C/P1 nuclease"/>
    <property type="match status" value="1"/>
</dbReference>
<dbReference type="InterPro" id="IPR008947">
    <property type="entry name" value="PLipase_C/P1_nuclease_dom_sf"/>
</dbReference>
<dbReference type="SUPFAM" id="SSF50985">
    <property type="entry name" value="RCC1/BLIP-II"/>
    <property type="match status" value="1"/>
</dbReference>
<name>A0A0W8FRP7_9ZZZZ</name>
<evidence type="ECO:0000313" key="1">
    <source>
        <dbReference type="EMBL" id="KUG23358.1"/>
    </source>
</evidence>
<protein>
    <submittedName>
        <fullName evidence="1">Uncharacterized protein</fullName>
    </submittedName>
</protein>
<dbReference type="EMBL" id="LNQE01000910">
    <property type="protein sequence ID" value="KUG23358.1"/>
    <property type="molecule type" value="Genomic_DNA"/>
</dbReference>
<gene>
    <name evidence="1" type="ORF">ASZ90_006850</name>
</gene>
<dbReference type="Gene3D" id="1.10.575.10">
    <property type="entry name" value="P1 Nuclease"/>
    <property type="match status" value="1"/>
</dbReference>
<reference evidence="1" key="1">
    <citation type="journal article" date="2015" name="Proc. Natl. Acad. Sci. U.S.A.">
        <title>Networks of energetic and metabolic interactions define dynamics in microbial communities.</title>
        <authorList>
            <person name="Embree M."/>
            <person name="Liu J.K."/>
            <person name="Al-Bassam M.M."/>
            <person name="Zengler K."/>
        </authorList>
    </citation>
    <scope>NUCLEOTIDE SEQUENCE</scope>
</reference>
<dbReference type="GO" id="GO:0016788">
    <property type="term" value="F:hydrolase activity, acting on ester bonds"/>
    <property type="evidence" value="ECO:0007669"/>
    <property type="project" value="InterPro"/>
</dbReference>
<proteinExistence type="predicted"/>
<dbReference type="AlphaFoldDB" id="A0A0W8FRP7"/>
<dbReference type="InterPro" id="IPR009091">
    <property type="entry name" value="RCC1/BLIP-II"/>
</dbReference>